<dbReference type="Proteomes" id="UP000028341">
    <property type="component" value="Unassembled WGS sequence"/>
</dbReference>
<dbReference type="EMBL" id="JFCB01000006">
    <property type="protein sequence ID" value="KES07331.1"/>
    <property type="molecule type" value="Genomic_DNA"/>
</dbReference>
<dbReference type="eggNOG" id="ENOG5031XQI">
    <property type="taxonomic scope" value="Bacteria"/>
</dbReference>
<dbReference type="InterPro" id="IPR054202">
    <property type="entry name" value="DUF6907"/>
</dbReference>
<gene>
    <name evidence="1" type="ORF">BU52_10015</name>
</gene>
<dbReference type="AlphaFoldDB" id="A0A081XUV8"/>
<comment type="caution">
    <text evidence="1">The sequence shown here is derived from an EMBL/GenBank/DDBJ whole genome shotgun (WGS) entry which is preliminary data.</text>
</comment>
<dbReference type="STRING" id="55952.BU52_10015"/>
<accession>A0A081XUV8</accession>
<sequence>MSEPRKQAPRYRDRTVVLDTLDHGEVTVPEPAWCIGHDDDLVEYLADVTHDGPVITADVVTAQYGRERILEARITQAPHGEIRPEPLPLLHVHLDVDATVAVKDGRNLTRALRAAAARIDRALDELAHLRGERQ</sequence>
<reference evidence="1 2" key="1">
    <citation type="submission" date="2014-02" db="EMBL/GenBank/DDBJ databases">
        <title>The genome announcement of Streptomyces toyocaensis NRRL15009.</title>
        <authorList>
            <person name="Hong H.-J."/>
            <person name="Kwun M.J."/>
        </authorList>
    </citation>
    <scope>NUCLEOTIDE SEQUENCE [LARGE SCALE GENOMIC DNA]</scope>
    <source>
        <strain evidence="1 2">NRRL 15009</strain>
    </source>
</reference>
<dbReference type="RefSeq" id="WP_037931345.1">
    <property type="nucleotide sequence ID" value="NZ_JBFADL010000008.1"/>
</dbReference>
<protein>
    <submittedName>
        <fullName evidence="1">Uncharacterized protein</fullName>
    </submittedName>
</protein>
<evidence type="ECO:0000313" key="2">
    <source>
        <dbReference type="Proteomes" id="UP000028341"/>
    </source>
</evidence>
<proteinExistence type="predicted"/>
<dbReference type="OrthoDB" id="4335926at2"/>
<keyword evidence="2" id="KW-1185">Reference proteome</keyword>
<name>A0A081XUV8_STRTO</name>
<evidence type="ECO:0000313" key="1">
    <source>
        <dbReference type="EMBL" id="KES07331.1"/>
    </source>
</evidence>
<dbReference type="Pfam" id="PF21848">
    <property type="entry name" value="DUF6907"/>
    <property type="match status" value="1"/>
</dbReference>
<organism evidence="1 2">
    <name type="scientific">Streptomyces toyocaensis</name>
    <dbReference type="NCBI Taxonomy" id="55952"/>
    <lineage>
        <taxon>Bacteria</taxon>
        <taxon>Bacillati</taxon>
        <taxon>Actinomycetota</taxon>
        <taxon>Actinomycetes</taxon>
        <taxon>Kitasatosporales</taxon>
        <taxon>Streptomycetaceae</taxon>
        <taxon>Streptomyces</taxon>
    </lineage>
</organism>